<evidence type="ECO:0000256" key="3">
    <source>
        <dbReference type="ARBA" id="ARBA00022676"/>
    </source>
</evidence>
<comment type="pathway">
    <text evidence="1 5">Glycan metabolism; pectin biosynthesis.</text>
</comment>
<dbReference type="Gene3D" id="3.90.550.10">
    <property type="entry name" value="Spore Coat Polysaccharide Biosynthesis Protein SpsA, Chain A"/>
    <property type="match status" value="1"/>
</dbReference>
<comment type="subcellular location">
    <subcellularLocation>
        <location evidence="5">Golgi apparatus membrane</location>
        <topology evidence="5">Single-pass type II membrane protein</topology>
    </subcellularLocation>
</comment>
<dbReference type="SUPFAM" id="SSF53448">
    <property type="entry name" value="Nucleotide-diphospho-sugar transferases"/>
    <property type="match status" value="1"/>
</dbReference>
<keyword evidence="4" id="KW-0808">Transferase</keyword>
<dbReference type="Pfam" id="PF25557">
    <property type="entry name" value="GAUT_1"/>
    <property type="match status" value="1"/>
</dbReference>
<dbReference type="InterPro" id="IPR029993">
    <property type="entry name" value="GAUT"/>
</dbReference>
<evidence type="ECO:0000256" key="5">
    <source>
        <dbReference type="RuleBase" id="RU362027"/>
    </source>
</evidence>
<organism evidence="7 8">
    <name type="scientific">Datura stramonium</name>
    <name type="common">Jimsonweed</name>
    <name type="synonym">Common thornapple</name>
    <dbReference type="NCBI Taxonomy" id="4076"/>
    <lineage>
        <taxon>Eukaryota</taxon>
        <taxon>Viridiplantae</taxon>
        <taxon>Streptophyta</taxon>
        <taxon>Embryophyta</taxon>
        <taxon>Tracheophyta</taxon>
        <taxon>Spermatophyta</taxon>
        <taxon>Magnoliopsida</taxon>
        <taxon>eudicotyledons</taxon>
        <taxon>Gunneridae</taxon>
        <taxon>Pentapetalae</taxon>
        <taxon>asterids</taxon>
        <taxon>lamiids</taxon>
        <taxon>Solanales</taxon>
        <taxon>Solanaceae</taxon>
        <taxon>Solanoideae</taxon>
        <taxon>Datureae</taxon>
        <taxon>Datura</taxon>
    </lineage>
</organism>
<keyword evidence="5" id="KW-0961">Cell wall biogenesis/degradation</keyword>
<dbReference type="PANTHER" id="PTHR32116:SF7">
    <property type="entry name" value="GALACTURONOSYLTRANSFERASE 4-RELATED"/>
    <property type="match status" value="1"/>
</dbReference>
<proteinExistence type="inferred from homology"/>
<dbReference type="EC" id="2.4.1.-" evidence="5"/>
<keyword evidence="5" id="KW-0333">Golgi apparatus</keyword>
<dbReference type="EMBL" id="JACEIK010000041">
    <property type="protein sequence ID" value="MCD7447647.1"/>
    <property type="molecule type" value="Genomic_DNA"/>
</dbReference>
<keyword evidence="3 5" id="KW-0328">Glycosyltransferase</keyword>
<reference evidence="7 8" key="1">
    <citation type="journal article" date="2021" name="BMC Genomics">
        <title>Datura genome reveals duplications of psychoactive alkaloid biosynthetic genes and high mutation rate following tissue culture.</title>
        <authorList>
            <person name="Rajewski A."/>
            <person name="Carter-House D."/>
            <person name="Stajich J."/>
            <person name="Litt A."/>
        </authorList>
    </citation>
    <scope>NUCLEOTIDE SEQUENCE [LARGE SCALE GENOMIC DNA]</scope>
    <source>
        <strain evidence="7">AR-01</strain>
    </source>
</reference>
<gene>
    <name evidence="7" type="ORF">HAX54_032266</name>
</gene>
<dbReference type="Pfam" id="PF01501">
    <property type="entry name" value="Glyco_transf_8"/>
    <property type="match status" value="1"/>
</dbReference>
<evidence type="ECO:0000256" key="1">
    <source>
        <dbReference type="ARBA" id="ARBA00004877"/>
    </source>
</evidence>
<evidence type="ECO:0000313" key="7">
    <source>
        <dbReference type="EMBL" id="MCD7447647.1"/>
    </source>
</evidence>
<feature type="compositionally biased region" description="Acidic residues" evidence="6">
    <location>
        <begin position="28"/>
        <end position="40"/>
    </location>
</feature>
<dbReference type="InterPro" id="IPR002495">
    <property type="entry name" value="Glyco_trans_8"/>
</dbReference>
<accession>A0ABS8RLG2</accession>
<dbReference type="Proteomes" id="UP000823775">
    <property type="component" value="Unassembled WGS sequence"/>
</dbReference>
<dbReference type="InterPro" id="IPR029044">
    <property type="entry name" value="Nucleotide-diphossugar_trans"/>
</dbReference>
<name>A0ABS8RLG2_DATST</name>
<comment type="similarity">
    <text evidence="2 5">Belongs to the glycosyltransferase 8 family.</text>
</comment>
<feature type="region of interest" description="Disordered" evidence="6">
    <location>
        <begin position="1"/>
        <end position="40"/>
    </location>
</feature>
<evidence type="ECO:0000256" key="6">
    <source>
        <dbReference type="SAM" id="MobiDB-lite"/>
    </source>
</evidence>
<evidence type="ECO:0000256" key="2">
    <source>
        <dbReference type="ARBA" id="ARBA00006351"/>
    </source>
</evidence>
<evidence type="ECO:0000256" key="4">
    <source>
        <dbReference type="ARBA" id="ARBA00022679"/>
    </source>
</evidence>
<protein>
    <recommendedName>
        <fullName evidence="5">Hexosyltransferase</fullName>
        <ecNumber evidence="5">2.4.1.-</ecNumber>
    </recommendedName>
</protein>
<dbReference type="PANTHER" id="PTHR32116">
    <property type="entry name" value="GALACTURONOSYLTRANSFERASE 4-RELATED"/>
    <property type="match status" value="1"/>
</dbReference>
<sequence length="479" mass="55067">MEKRKRGRETSDQKKSNNNTKKRGIMSMEEEEEEEDDFDVEISYKLENVNNFTRTEEYHREDDESGAGSGAGAGAGVFDFPWLKGSEEVNFRAEIDECLDSTFAASTSSYDYDDRKFSKSPLRRQFRWINFYLFFTIVTWRSNLVGVYRGYSRADDCGNKFSAARTKVREDLSTLPEISSLGKVYTFSQQRNNPTSLENGLRMKEVQRALGEATKDSDLPRGASERLKAMEQTLAKGKQIQDDCTTSSQEASCHASLSRRAAVSTKKQTLYLAHLTAKTLPKGLHCLPLRLSTEYFKLNSSQQHFPHQEDLEDPKLYHYALFSDNILAAAFVISCFVSHAKINELLSFLDPSKHVFHIVTDRLNFAAMRMWFLANPPQRGIQVRFRHEPLALLHLPEIFPKLDKVLFLDDDIVVQKDLSGLWSLDLPRGRTYALTDHGMSLGLDTNQMLARRTFNERDHYITMRAKPWLEISIPKFRDY</sequence>
<evidence type="ECO:0000313" key="8">
    <source>
        <dbReference type="Proteomes" id="UP000823775"/>
    </source>
</evidence>
<feature type="compositionally biased region" description="Basic and acidic residues" evidence="6">
    <location>
        <begin position="1"/>
        <end position="15"/>
    </location>
</feature>
<keyword evidence="8" id="KW-1185">Reference proteome</keyword>
<comment type="caution">
    <text evidence="7">The sequence shown here is derived from an EMBL/GenBank/DDBJ whole genome shotgun (WGS) entry which is preliminary data.</text>
</comment>